<dbReference type="Ensembl" id="ENSHCOT00000015506.1">
    <property type="protein sequence ID" value="ENSHCOP00000009389.1"/>
    <property type="gene ID" value="ENSHCOG00000011812.1"/>
</dbReference>
<sequence length="75" mass="8745">MPSPSFNLDAQSRFHDKWLKIDLQWAFSAEGLSEMWNEMVKDEEITFNSEESAHPGMTPSWHVEENLHKINPDIS</sequence>
<dbReference type="OMA" id="RVELEFH"/>
<name>A0A3Q3DDM5_HIPCM</name>
<dbReference type="Proteomes" id="UP000264820">
    <property type="component" value="Unplaced"/>
</dbReference>
<keyword evidence="2" id="KW-1185">Reference proteome</keyword>
<evidence type="ECO:0000313" key="2">
    <source>
        <dbReference type="Proteomes" id="UP000264820"/>
    </source>
</evidence>
<protein>
    <submittedName>
        <fullName evidence="1">Uncharacterized protein</fullName>
    </submittedName>
</protein>
<reference evidence="1" key="2">
    <citation type="submission" date="2025-09" db="UniProtKB">
        <authorList>
            <consortium name="Ensembl"/>
        </authorList>
    </citation>
    <scope>IDENTIFICATION</scope>
</reference>
<accession>A0A3Q3DDM5</accession>
<proteinExistence type="predicted"/>
<dbReference type="STRING" id="109280.ENSHCOP00000009389"/>
<dbReference type="GeneTree" id="ENSGT00940000169724"/>
<organism evidence="1 2">
    <name type="scientific">Hippocampus comes</name>
    <name type="common">Tiger tail seahorse</name>
    <dbReference type="NCBI Taxonomy" id="109280"/>
    <lineage>
        <taxon>Eukaryota</taxon>
        <taxon>Metazoa</taxon>
        <taxon>Chordata</taxon>
        <taxon>Craniata</taxon>
        <taxon>Vertebrata</taxon>
        <taxon>Euteleostomi</taxon>
        <taxon>Actinopterygii</taxon>
        <taxon>Neopterygii</taxon>
        <taxon>Teleostei</taxon>
        <taxon>Neoteleostei</taxon>
        <taxon>Acanthomorphata</taxon>
        <taxon>Syngnathiaria</taxon>
        <taxon>Syngnathiformes</taxon>
        <taxon>Syngnathoidei</taxon>
        <taxon>Syngnathidae</taxon>
        <taxon>Hippocampus</taxon>
    </lineage>
</organism>
<evidence type="ECO:0000313" key="1">
    <source>
        <dbReference type="Ensembl" id="ENSHCOP00000009389.1"/>
    </source>
</evidence>
<dbReference type="AlphaFoldDB" id="A0A3Q3DDM5"/>
<reference evidence="1" key="1">
    <citation type="submission" date="2025-08" db="UniProtKB">
        <authorList>
            <consortium name="Ensembl"/>
        </authorList>
    </citation>
    <scope>IDENTIFICATION</scope>
</reference>